<dbReference type="OrthoDB" id="65789at2759"/>
<evidence type="ECO:0000313" key="13">
    <source>
        <dbReference type="Proteomes" id="UP000518266"/>
    </source>
</evidence>
<accession>A0A7J5YVE1</accession>
<dbReference type="InterPro" id="IPR001955">
    <property type="entry name" value="Pancreatic_hormone-like"/>
</dbReference>
<evidence type="ECO:0000256" key="3">
    <source>
        <dbReference type="ARBA" id="ARBA00010022"/>
    </source>
</evidence>
<evidence type="ECO:0000256" key="2">
    <source>
        <dbReference type="ARBA" id="ARBA00007014"/>
    </source>
</evidence>
<dbReference type="Gene3D" id="1.10.287.650">
    <property type="entry name" value="L27 domain"/>
    <property type="match status" value="1"/>
</dbReference>
<name>A0A7J5YVE1_DISMA</name>
<feature type="domain" description="PDZ" evidence="11">
    <location>
        <begin position="398"/>
        <end position="477"/>
    </location>
</feature>
<dbReference type="Proteomes" id="UP000518266">
    <property type="component" value="Unassembled WGS sequence"/>
</dbReference>
<dbReference type="Pfam" id="PF00625">
    <property type="entry name" value="Guanylate_kin"/>
    <property type="match status" value="1"/>
</dbReference>
<dbReference type="CDD" id="cd00126">
    <property type="entry name" value="PAH"/>
    <property type="match status" value="1"/>
</dbReference>
<gene>
    <name evidence="12" type="ORF">F7725_014098</name>
</gene>
<dbReference type="SUPFAM" id="SSF50156">
    <property type="entry name" value="PDZ domain-like"/>
    <property type="match status" value="1"/>
</dbReference>
<comment type="similarity">
    <text evidence="3 7">Belongs to the NPY family.</text>
</comment>
<dbReference type="AlphaFoldDB" id="A0A7J5YVE1"/>
<evidence type="ECO:0000259" key="9">
    <source>
        <dbReference type="PROSITE" id="PS50002"/>
    </source>
</evidence>
<evidence type="ECO:0000256" key="8">
    <source>
        <dbReference type="SAM" id="MobiDB-lite"/>
    </source>
</evidence>
<organism evidence="12 13">
    <name type="scientific">Dissostichus mawsoni</name>
    <name type="common">Antarctic cod</name>
    <dbReference type="NCBI Taxonomy" id="36200"/>
    <lineage>
        <taxon>Eukaryota</taxon>
        <taxon>Metazoa</taxon>
        <taxon>Chordata</taxon>
        <taxon>Craniata</taxon>
        <taxon>Vertebrata</taxon>
        <taxon>Euteleostomi</taxon>
        <taxon>Actinopterygii</taxon>
        <taxon>Neopterygii</taxon>
        <taxon>Teleostei</taxon>
        <taxon>Neoteleostei</taxon>
        <taxon>Acanthomorphata</taxon>
        <taxon>Eupercaria</taxon>
        <taxon>Perciformes</taxon>
        <taxon>Notothenioidei</taxon>
        <taxon>Nototheniidae</taxon>
        <taxon>Dissostichus</taxon>
    </lineage>
</organism>
<dbReference type="InterPro" id="IPR008144">
    <property type="entry name" value="Guanylate_kin-like_dom"/>
</dbReference>
<dbReference type="SMART" id="SM00309">
    <property type="entry name" value="PAH"/>
    <property type="match status" value="1"/>
</dbReference>
<evidence type="ECO:0000256" key="1">
    <source>
        <dbReference type="ARBA" id="ARBA00004613"/>
    </source>
</evidence>
<dbReference type="PRINTS" id="PR00278">
    <property type="entry name" value="PANCHORMONE"/>
</dbReference>
<dbReference type="PROSITE" id="PS50276">
    <property type="entry name" value="PANCREATIC_HORMONE_2"/>
    <property type="match status" value="1"/>
</dbReference>
<dbReference type="InterPro" id="IPR050716">
    <property type="entry name" value="MAGUK"/>
</dbReference>
<evidence type="ECO:0000256" key="7">
    <source>
        <dbReference type="RuleBase" id="RU000656"/>
    </source>
</evidence>
<dbReference type="SMART" id="SM00072">
    <property type="entry name" value="GuKc"/>
    <property type="match status" value="1"/>
</dbReference>
<dbReference type="SMART" id="SM00326">
    <property type="entry name" value="SH3"/>
    <property type="match status" value="1"/>
</dbReference>
<dbReference type="CDD" id="cd10832">
    <property type="entry name" value="PDZ_MPP6-MPP2-like"/>
    <property type="match status" value="1"/>
</dbReference>
<evidence type="ECO:0000259" key="11">
    <source>
        <dbReference type="PROSITE" id="PS50106"/>
    </source>
</evidence>
<dbReference type="Pfam" id="PF02828">
    <property type="entry name" value="L27"/>
    <property type="match status" value="1"/>
</dbReference>
<dbReference type="InterPro" id="IPR036034">
    <property type="entry name" value="PDZ_sf"/>
</dbReference>
<dbReference type="InterPro" id="IPR027417">
    <property type="entry name" value="P-loop_NTPase"/>
</dbReference>
<feature type="domain" description="SH3" evidence="9">
    <location>
        <begin position="483"/>
        <end position="551"/>
    </location>
</feature>
<dbReference type="InterPro" id="IPR014775">
    <property type="entry name" value="L27_C"/>
</dbReference>
<dbReference type="FunFam" id="2.30.42.10:FF:000047">
    <property type="entry name" value="MAGUK p55 subfamily member 6"/>
    <property type="match status" value="1"/>
</dbReference>
<dbReference type="PROSITE" id="PS50002">
    <property type="entry name" value="SH3"/>
    <property type="match status" value="1"/>
</dbReference>
<dbReference type="GO" id="GO:0005576">
    <property type="term" value="C:extracellular region"/>
    <property type="evidence" value="ECO:0007669"/>
    <property type="project" value="UniProtKB-SubCell"/>
</dbReference>
<feature type="compositionally biased region" description="Low complexity" evidence="8">
    <location>
        <begin position="272"/>
        <end position="285"/>
    </location>
</feature>
<dbReference type="InterPro" id="IPR008145">
    <property type="entry name" value="GK/Ca_channel_bsu"/>
</dbReference>
<keyword evidence="13" id="KW-1185">Reference proteome</keyword>
<dbReference type="Gene3D" id="2.30.42.10">
    <property type="match status" value="1"/>
</dbReference>
<comment type="subcellular location">
    <subcellularLocation>
        <location evidence="1">Secreted</location>
    </subcellularLocation>
</comment>
<reference evidence="12 13" key="1">
    <citation type="submission" date="2020-03" db="EMBL/GenBank/DDBJ databases">
        <title>Dissostichus mawsoni Genome sequencing and assembly.</title>
        <authorList>
            <person name="Park H."/>
        </authorList>
    </citation>
    <scope>NUCLEOTIDE SEQUENCE [LARGE SCALE GENOMIC DNA]</scope>
    <source>
        <strain evidence="12">DM0001</strain>
        <tissue evidence="12">Muscle</tissue>
    </source>
</reference>
<feature type="domain" description="Guanylate kinase-like" evidence="10">
    <location>
        <begin position="583"/>
        <end position="776"/>
    </location>
</feature>
<dbReference type="EMBL" id="JAAKFY010000008">
    <property type="protein sequence ID" value="KAF3853410.1"/>
    <property type="molecule type" value="Genomic_DNA"/>
</dbReference>
<feature type="region of interest" description="Disordered" evidence="8">
    <location>
        <begin position="272"/>
        <end position="294"/>
    </location>
</feature>
<dbReference type="PROSITE" id="PS50106">
    <property type="entry name" value="PDZ"/>
    <property type="match status" value="1"/>
</dbReference>
<dbReference type="PROSITE" id="PS50052">
    <property type="entry name" value="GUANYLATE_KINASE_2"/>
    <property type="match status" value="1"/>
</dbReference>
<dbReference type="Gene3D" id="2.30.30.40">
    <property type="entry name" value="SH3 Domains"/>
    <property type="match status" value="1"/>
</dbReference>
<comment type="similarity">
    <text evidence="2">Belongs to the MAGUK family.</text>
</comment>
<keyword evidence="5" id="KW-0964">Secreted</keyword>
<evidence type="ECO:0000256" key="4">
    <source>
        <dbReference type="ARBA" id="ARBA00022443"/>
    </source>
</evidence>
<dbReference type="SMART" id="SM00228">
    <property type="entry name" value="PDZ"/>
    <property type="match status" value="1"/>
</dbReference>
<evidence type="ECO:0000259" key="10">
    <source>
        <dbReference type="PROSITE" id="PS50052"/>
    </source>
</evidence>
<dbReference type="SUPFAM" id="SSF52540">
    <property type="entry name" value="P-loop containing nucleoside triphosphate hydrolases"/>
    <property type="match status" value="1"/>
</dbReference>
<dbReference type="InterPro" id="IPR020392">
    <property type="entry name" value="Pancreatic_hormone-like_CS"/>
</dbReference>
<dbReference type="SUPFAM" id="SSF50044">
    <property type="entry name" value="SH3-domain"/>
    <property type="match status" value="1"/>
</dbReference>
<dbReference type="Pfam" id="PF00159">
    <property type="entry name" value="Hormone_3"/>
    <property type="match status" value="1"/>
</dbReference>
<evidence type="ECO:0000256" key="5">
    <source>
        <dbReference type="ARBA" id="ARBA00022525"/>
    </source>
</evidence>
<dbReference type="Pfam" id="PF00595">
    <property type="entry name" value="PDZ"/>
    <property type="match status" value="1"/>
</dbReference>
<dbReference type="PANTHER" id="PTHR23122">
    <property type="entry name" value="MEMBRANE-ASSOCIATED GUANYLATE KINASE MAGUK"/>
    <property type="match status" value="1"/>
</dbReference>
<dbReference type="PROSITE" id="PS00265">
    <property type="entry name" value="PANCREATIC_HORMONE_1"/>
    <property type="match status" value="1"/>
</dbReference>
<sequence length="791" mass="88517">MNQIIDLFPEPSDTCIAIRQNYLKLPLPALINTSVGEQQHRDTTQETTSGENCHKMANMMRSWMMPAAVVLCLLVCLSSFADAYPPKPESPGSDASPEDWAKYHSAVRHYVNLITRQRYGKRATPEQAVAWLLLNKNLSCFYNCEETGGDLPSISLHIRPKRHPDKGDRGQLTYQFLRRIPGGTSSENARGDIQLRLRCRGRKERGAVLARKRRESVERELSVCLRYSVGCVTVSVCTHCREVLFTMAGSLFGRLSLEEGDSANSLEGLEIKLGGEGNTNTTGSPTSPPPRSTLPQLSILSVFLYNLRSIATEQPSLSAGEEAHEQFEEPKLEAVRENNVELVQDILNELNPLTDSSQAVDELVRILKEPHFQTPPSSPCSFMDADLNNQPFPRRVRMVGIRKVSGEHLGVTFRVESGELVIARILHGGMIDQQGLLHVGDIIKEVNAKEVGNDPKVLQEMLKEASGSVVLKILPSYQEPHTPRQAFVKCHFDYDPSHDNLIPCREAGLGFNSGDILQIFNQEDLNWWQACHIEGGSAGLIPSQLLEEKRKAFVKRDLELTTTEFDRHELRIYEEEEDSGSDGAQGVGRRSLKNKLLVSDPSGTAPPSPSPAENQRWMSGMARWYSFMTRSEMEADIKSGRFLEHGEYDGNLYGTKINSIHEVIDIGKVCILDVNPQVAESCSAFYQVFVMFLIPADGRVPALCCLYEAPDFEVLKAMNKSAIESGVVTKQLTDSELKRTVDESERIKRAYGHYFDLCIVNDGLEAAFRSLRSALEKLYTEQQWVPVSWVF</sequence>
<comment type="caution">
    <text evidence="12">The sequence shown here is derived from an EMBL/GenBank/DDBJ whole genome shotgun (WGS) entry which is preliminary data.</text>
</comment>
<dbReference type="GO" id="GO:0005179">
    <property type="term" value="F:hormone activity"/>
    <property type="evidence" value="ECO:0007669"/>
    <property type="project" value="InterPro"/>
</dbReference>
<dbReference type="Gene3D" id="6.10.250.900">
    <property type="match status" value="1"/>
</dbReference>
<proteinExistence type="inferred from homology"/>
<dbReference type="Pfam" id="PF07653">
    <property type="entry name" value="SH3_2"/>
    <property type="match status" value="1"/>
</dbReference>
<dbReference type="InterPro" id="IPR036028">
    <property type="entry name" value="SH3-like_dom_sf"/>
</dbReference>
<protein>
    <recommendedName>
        <fullName evidence="14">Membrane protein, palmitoylated 2b (MAGUK p55 subfamily member 2)</fullName>
    </recommendedName>
</protein>
<dbReference type="InterPro" id="IPR001478">
    <property type="entry name" value="PDZ"/>
</dbReference>
<dbReference type="Gene3D" id="3.40.50.300">
    <property type="entry name" value="P-loop containing nucleotide triphosphate hydrolases"/>
    <property type="match status" value="1"/>
</dbReference>
<evidence type="ECO:0008006" key="14">
    <source>
        <dbReference type="Google" id="ProtNLM"/>
    </source>
</evidence>
<evidence type="ECO:0000256" key="6">
    <source>
        <dbReference type="PROSITE-ProRule" id="PRU00192"/>
    </source>
</evidence>
<evidence type="ECO:0000313" key="12">
    <source>
        <dbReference type="EMBL" id="KAF3853410.1"/>
    </source>
</evidence>
<keyword evidence="4 6" id="KW-0728">SH3 domain</keyword>
<dbReference type="InterPro" id="IPR001452">
    <property type="entry name" value="SH3_domain"/>
</dbReference>